<evidence type="ECO:0000313" key="2">
    <source>
        <dbReference type="Proteomes" id="UP000398389"/>
    </source>
</evidence>
<dbReference type="Proteomes" id="UP000398389">
    <property type="component" value="Unassembled WGS sequence"/>
</dbReference>
<name>A0A5E8CA68_9ASCO</name>
<reference evidence="1 2" key="1">
    <citation type="submission" date="2019-09" db="EMBL/GenBank/DDBJ databases">
        <authorList>
            <person name="Brejova B."/>
        </authorList>
    </citation>
    <scope>NUCLEOTIDE SEQUENCE [LARGE SCALE GENOMIC DNA]</scope>
</reference>
<sequence length="82" mass="8708">MSVIPHVPVNNFNAEQTQAALTSSYREIVSSASSFKNTVVFKPTSGGWTSSKPAVTPGSAASRILVDLSKSLKSLDTKPKKK</sequence>
<proteinExistence type="predicted"/>
<keyword evidence="2" id="KW-1185">Reference proteome</keyword>
<evidence type="ECO:0000313" key="1">
    <source>
        <dbReference type="EMBL" id="VVT58136.1"/>
    </source>
</evidence>
<organism evidence="1 2">
    <name type="scientific">Magnusiomyces paraingens</name>
    <dbReference type="NCBI Taxonomy" id="2606893"/>
    <lineage>
        <taxon>Eukaryota</taxon>
        <taxon>Fungi</taxon>
        <taxon>Dikarya</taxon>
        <taxon>Ascomycota</taxon>
        <taxon>Saccharomycotina</taxon>
        <taxon>Dipodascomycetes</taxon>
        <taxon>Dipodascales</taxon>
        <taxon>Dipodascaceae</taxon>
        <taxon>Magnusiomyces</taxon>
    </lineage>
</organism>
<dbReference type="GeneID" id="43584869"/>
<dbReference type="AlphaFoldDB" id="A0A5E8CA68"/>
<protein>
    <submittedName>
        <fullName evidence="1">Uncharacterized protein</fullName>
    </submittedName>
</protein>
<dbReference type="RefSeq" id="XP_031856660.1">
    <property type="nucleotide sequence ID" value="XM_032000769.1"/>
</dbReference>
<dbReference type="EMBL" id="CABVLU010000005">
    <property type="protein sequence ID" value="VVT58136.1"/>
    <property type="molecule type" value="Genomic_DNA"/>
</dbReference>
<accession>A0A5E8CA68</accession>
<gene>
    <name evidence="1" type="ORF">SAPINGB_P006055</name>
</gene>